<feature type="compositionally biased region" description="Polar residues" evidence="1">
    <location>
        <begin position="19"/>
        <end position="29"/>
    </location>
</feature>
<evidence type="ECO:0000313" key="3">
    <source>
        <dbReference type="Proteomes" id="UP000229438"/>
    </source>
</evidence>
<dbReference type="EMBL" id="PFQS01000023">
    <property type="protein sequence ID" value="PJC69199.1"/>
    <property type="molecule type" value="Genomic_DNA"/>
</dbReference>
<evidence type="ECO:0000256" key="1">
    <source>
        <dbReference type="SAM" id="MobiDB-lite"/>
    </source>
</evidence>
<feature type="compositionally biased region" description="Basic and acidic residues" evidence="1">
    <location>
        <begin position="1"/>
        <end position="18"/>
    </location>
</feature>
<comment type="caution">
    <text evidence="2">The sequence shown here is derived from an EMBL/GenBank/DDBJ whole genome shotgun (WGS) entry which is preliminary data.</text>
</comment>
<reference evidence="3" key="1">
    <citation type="submission" date="2017-09" db="EMBL/GenBank/DDBJ databases">
        <title>Depth-based differentiation of microbial function through sediment-hosted aquifers and enrichment of novel symbionts in the deep terrestrial subsurface.</title>
        <authorList>
            <person name="Probst A.J."/>
            <person name="Ladd B."/>
            <person name="Jarett J.K."/>
            <person name="Geller-Mcgrath D.E."/>
            <person name="Sieber C.M.K."/>
            <person name="Emerson J.B."/>
            <person name="Anantharaman K."/>
            <person name="Thomas B.C."/>
            <person name="Malmstrom R."/>
            <person name="Stieglmeier M."/>
            <person name="Klingl A."/>
            <person name="Woyke T."/>
            <person name="Ryan C.M."/>
            <person name="Banfield J.F."/>
        </authorList>
    </citation>
    <scope>NUCLEOTIDE SEQUENCE [LARGE SCALE GENOMIC DNA]</scope>
</reference>
<protein>
    <submittedName>
        <fullName evidence="2">Uncharacterized protein</fullName>
    </submittedName>
</protein>
<gene>
    <name evidence="2" type="ORF">CO015_01200</name>
</gene>
<dbReference type="Proteomes" id="UP000229438">
    <property type="component" value="Unassembled WGS sequence"/>
</dbReference>
<organism evidence="2 3">
    <name type="scientific">candidate division WWE3 bacterium CG_4_8_14_3_um_filter_42_11</name>
    <dbReference type="NCBI Taxonomy" id="1975076"/>
    <lineage>
        <taxon>Bacteria</taxon>
        <taxon>Katanobacteria</taxon>
    </lineage>
</organism>
<proteinExistence type="predicted"/>
<sequence>MLLSGRKEERRETDKMTGDHQSSVNSQTKKVGDRTKSPGKSPTHGFVFSPAKRGFLTNPNLSLNIIRPHPRLPSRIPPIRRAGPLAGESDKCGTGSTGKREKFSRG</sequence>
<accession>A0A2M8G7P7</accession>
<evidence type="ECO:0000313" key="2">
    <source>
        <dbReference type="EMBL" id="PJC69199.1"/>
    </source>
</evidence>
<dbReference type="AlphaFoldDB" id="A0A2M8G7P7"/>
<feature type="region of interest" description="Disordered" evidence="1">
    <location>
        <begin position="1"/>
        <end position="106"/>
    </location>
</feature>
<name>A0A2M8G7P7_UNCKA</name>